<dbReference type="EMBL" id="HBUF01187346">
    <property type="protein sequence ID" value="CAG6657140.1"/>
    <property type="molecule type" value="Transcribed_RNA"/>
</dbReference>
<accession>A0A8D8WGB3</accession>
<sequence length="104" mass="11033">MSPSWTQLGYLIETRIDCVQFPTEITPHVEPPVTHKVRLTELRPVGAQKRGLTTVDVTIVPGLATGLRVGEEAGVGLVVAVEVGVGDHGQDGVVRAGATWYGFA</sequence>
<dbReference type="EMBL" id="HBUF01134498">
    <property type="protein sequence ID" value="CAG6644953.1"/>
    <property type="molecule type" value="Transcribed_RNA"/>
</dbReference>
<name>A0A8D8WGB3_9HEMI</name>
<organism evidence="1">
    <name type="scientific">Cacopsylla melanoneura</name>
    <dbReference type="NCBI Taxonomy" id="428564"/>
    <lineage>
        <taxon>Eukaryota</taxon>
        <taxon>Metazoa</taxon>
        <taxon>Ecdysozoa</taxon>
        <taxon>Arthropoda</taxon>
        <taxon>Hexapoda</taxon>
        <taxon>Insecta</taxon>
        <taxon>Pterygota</taxon>
        <taxon>Neoptera</taxon>
        <taxon>Paraneoptera</taxon>
        <taxon>Hemiptera</taxon>
        <taxon>Sternorrhyncha</taxon>
        <taxon>Psylloidea</taxon>
        <taxon>Psyllidae</taxon>
        <taxon>Psyllinae</taxon>
        <taxon>Cacopsylla</taxon>
    </lineage>
</organism>
<reference evidence="1" key="1">
    <citation type="submission" date="2021-05" db="EMBL/GenBank/DDBJ databases">
        <authorList>
            <person name="Alioto T."/>
            <person name="Alioto T."/>
            <person name="Gomez Garrido J."/>
        </authorList>
    </citation>
    <scope>NUCLEOTIDE SEQUENCE</scope>
</reference>
<dbReference type="AlphaFoldDB" id="A0A8D8WGB3"/>
<dbReference type="EMBL" id="HBUF01187347">
    <property type="protein sequence ID" value="CAG6657141.1"/>
    <property type="molecule type" value="Transcribed_RNA"/>
</dbReference>
<dbReference type="EMBL" id="HBUF01134499">
    <property type="protein sequence ID" value="CAG6644954.1"/>
    <property type="molecule type" value="Transcribed_RNA"/>
</dbReference>
<protein>
    <submittedName>
        <fullName evidence="1">Uncharacterized protein</fullName>
    </submittedName>
</protein>
<evidence type="ECO:0000313" key="1">
    <source>
        <dbReference type="EMBL" id="CAG6657140.1"/>
    </source>
</evidence>
<proteinExistence type="predicted"/>